<dbReference type="GO" id="GO:0008270">
    <property type="term" value="F:zinc ion binding"/>
    <property type="evidence" value="ECO:0007669"/>
    <property type="project" value="UniProtKB-KW"/>
</dbReference>
<name>A0A6A7CC05_9PEZI</name>
<dbReference type="InterPro" id="IPR051628">
    <property type="entry name" value="LUBAC_E3_Ligases"/>
</dbReference>
<evidence type="ECO:0000256" key="3">
    <source>
        <dbReference type="ARBA" id="ARBA00022723"/>
    </source>
</evidence>
<keyword evidence="7" id="KW-0862">Zinc</keyword>
<keyword evidence="3" id="KW-0479">Metal-binding</keyword>
<dbReference type="InterPro" id="IPR047544">
    <property type="entry name" value="RING-HC_RBR_RNF216"/>
</dbReference>
<dbReference type="PANTHER" id="PTHR22770:SF42">
    <property type="entry name" value="FINGER PROTEIN (ZIN), PUTATIVE (AFU_ORTHOLOGUE AFUA_4G03910)-RELATED"/>
    <property type="match status" value="1"/>
</dbReference>
<evidence type="ECO:0000313" key="10">
    <source>
        <dbReference type="EMBL" id="KAF2864435.1"/>
    </source>
</evidence>
<sequence>MKFYDPRSSQEEIEREEDEDEETKTLNWNLEVLADVFPDITPSALHDMLSNVSAESRMEIVADAALRGGLSKYSTPPGQQDAEAEKDKEIALEEEKFKTPQYQKAVKAVCYSEFKSLKPRHIRQVLKENHLSYRRARPVLLKMDAPRPRWMFLRSSKTVNADSHPYIITLANGNLAVRCTGSAVLDRELYTLFVQPVMTQRRRVQEARDRAYARLLNASEAAAADSLYECECCYDSVPFEDITFCSAKEQCHTLCSTCVQRTVHEAVYGQGWARTADVNHGTVKCFAPSASECHGIISADQVCQALCSTGANSAADWTTFSSRCAEASIRESRLAVHNCPFCSYAEAEYEPSSPVWPVLRFFFYLAMHVFLGMTEFKTAEMLRSSLRRIRLKRHGLKFHCQAPGCGITSCLRCSAQWRDPHVCFEAKLTSLRTAVEDSATDVVKRTCLSCGLAFVKESGCNKMKCTCGHSMCYLCRETIDDGYQHFCQHFRERGMGKCESCDKCELYGEQNVDEEVQTAVEKTQAKLHDEEPELKPRPSNVELWIDYFIEWIA</sequence>
<keyword evidence="4" id="KW-0677">Repeat</keyword>
<dbReference type="EMBL" id="MU005957">
    <property type="protein sequence ID" value="KAF2864435.1"/>
    <property type="molecule type" value="Genomic_DNA"/>
</dbReference>
<evidence type="ECO:0000313" key="11">
    <source>
        <dbReference type="Proteomes" id="UP000799421"/>
    </source>
</evidence>
<dbReference type="CDD" id="cd20353">
    <property type="entry name" value="Rcat_RBR_RNF216"/>
    <property type="match status" value="1"/>
</dbReference>
<reference evidence="10" key="1">
    <citation type="journal article" date="2020" name="Stud. Mycol.">
        <title>101 Dothideomycetes genomes: a test case for predicting lifestyles and emergence of pathogens.</title>
        <authorList>
            <person name="Haridas S."/>
            <person name="Albert R."/>
            <person name="Binder M."/>
            <person name="Bloem J."/>
            <person name="Labutti K."/>
            <person name="Salamov A."/>
            <person name="Andreopoulos B."/>
            <person name="Baker S."/>
            <person name="Barry K."/>
            <person name="Bills G."/>
            <person name="Bluhm B."/>
            <person name="Cannon C."/>
            <person name="Castanera R."/>
            <person name="Culley D."/>
            <person name="Daum C."/>
            <person name="Ezra D."/>
            <person name="Gonzalez J."/>
            <person name="Henrissat B."/>
            <person name="Kuo A."/>
            <person name="Liang C."/>
            <person name="Lipzen A."/>
            <person name="Lutzoni F."/>
            <person name="Magnuson J."/>
            <person name="Mondo S."/>
            <person name="Nolan M."/>
            <person name="Ohm R."/>
            <person name="Pangilinan J."/>
            <person name="Park H.-J."/>
            <person name="Ramirez L."/>
            <person name="Alfaro M."/>
            <person name="Sun H."/>
            <person name="Tritt A."/>
            <person name="Yoshinaga Y."/>
            <person name="Zwiers L.-H."/>
            <person name="Turgeon B."/>
            <person name="Goodwin S."/>
            <person name="Spatafora J."/>
            <person name="Crous P."/>
            <person name="Grigoriev I."/>
        </authorList>
    </citation>
    <scope>NUCLEOTIDE SEQUENCE</scope>
    <source>
        <strain evidence="10">CBS 480.64</strain>
    </source>
</reference>
<keyword evidence="2" id="KW-0808">Transferase</keyword>
<protein>
    <recommendedName>
        <fullName evidence="9">RING-type domain-containing protein</fullName>
    </recommendedName>
</protein>
<keyword evidence="5" id="KW-0863">Zinc-finger</keyword>
<gene>
    <name evidence="10" type="ORF">K470DRAFT_239431</name>
</gene>
<keyword evidence="6" id="KW-0833">Ubl conjugation pathway</keyword>
<dbReference type="AlphaFoldDB" id="A0A6A7CC05"/>
<dbReference type="SUPFAM" id="SSF57850">
    <property type="entry name" value="RING/U-box"/>
    <property type="match status" value="1"/>
</dbReference>
<dbReference type="PROSITE" id="PS51873">
    <property type="entry name" value="TRIAD"/>
    <property type="match status" value="1"/>
</dbReference>
<proteinExistence type="predicted"/>
<comment type="pathway">
    <text evidence="1">Protein modification; protein ubiquitination.</text>
</comment>
<evidence type="ECO:0000259" key="9">
    <source>
        <dbReference type="PROSITE" id="PS51873"/>
    </source>
</evidence>
<evidence type="ECO:0000256" key="6">
    <source>
        <dbReference type="ARBA" id="ARBA00022786"/>
    </source>
</evidence>
<dbReference type="OrthoDB" id="10009520at2759"/>
<accession>A0A6A7CC05</accession>
<dbReference type="Proteomes" id="UP000799421">
    <property type="component" value="Unassembled WGS sequence"/>
</dbReference>
<evidence type="ECO:0000256" key="5">
    <source>
        <dbReference type="ARBA" id="ARBA00022771"/>
    </source>
</evidence>
<feature type="region of interest" description="Disordered" evidence="8">
    <location>
        <begin position="1"/>
        <end position="24"/>
    </location>
</feature>
<feature type="compositionally biased region" description="Basic and acidic residues" evidence="8">
    <location>
        <begin position="1"/>
        <end position="12"/>
    </location>
</feature>
<dbReference type="PANTHER" id="PTHR22770">
    <property type="entry name" value="UBIQUITIN CONJUGATING ENZYME 7 INTERACTING PROTEIN-RELATED"/>
    <property type="match status" value="1"/>
</dbReference>
<dbReference type="Pfam" id="PF26191">
    <property type="entry name" value="RING-HC_RBR_RNF216"/>
    <property type="match status" value="1"/>
</dbReference>
<evidence type="ECO:0000256" key="1">
    <source>
        <dbReference type="ARBA" id="ARBA00004906"/>
    </source>
</evidence>
<feature type="compositionally biased region" description="Acidic residues" evidence="8">
    <location>
        <begin position="13"/>
        <end position="22"/>
    </location>
</feature>
<evidence type="ECO:0000256" key="7">
    <source>
        <dbReference type="ARBA" id="ARBA00022833"/>
    </source>
</evidence>
<dbReference type="Pfam" id="PF26200">
    <property type="entry name" value="Rcat_RNF216"/>
    <property type="match status" value="1"/>
</dbReference>
<dbReference type="InterPro" id="IPR044066">
    <property type="entry name" value="TRIAD_supradom"/>
</dbReference>
<feature type="domain" description="RING-type" evidence="9">
    <location>
        <begin position="226"/>
        <end position="502"/>
    </location>
</feature>
<dbReference type="GO" id="GO:0016740">
    <property type="term" value="F:transferase activity"/>
    <property type="evidence" value="ECO:0007669"/>
    <property type="project" value="UniProtKB-KW"/>
</dbReference>
<evidence type="ECO:0000256" key="2">
    <source>
        <dbReference type="ARBA" id="ARBA00022679"/>
    </source>
</evidence>
<dbReference type="Gene3D" id="1.20.120.1750">
    <property type="match status" value="1"/>
</dbReference>
<keyword evidence="11" id="KW-1185">Reference proteome</keyword>
<evidence type="ECO:0000256" key="8">
    <source>
        <dbReference type="SAM" id="MobiDB-lite"/>
    </source>
</evidence>
<evidence type="ECO:0000256" key="4">
    <source>
        <dbReference type="ARBA" id="ARBA00022737"/>
    </source>
</evidence>
<dbReference type="InterPro" id="IPR047546">
    <property type="entry name" value="Rcat_RBR_RNF216"/>
</dbReference>
<organism evidence="10 11">
    <name type="scientific">Piedraia hortae CBS 480.64</name>
    <dbReference type="NCBI Taxonomy" id="1314780"/>
    <lineage>
        <taxon>Eukaryota</taxon>
        <taxon>Fungi</taxon>
        <taxon>Dikarya</taxon>
        <taxon>Ascomycota</taxon>
        <taxon>Pezizomycotina</taxon>
        <taxon>Dothideomycetes</taxon>
        <taxon>Dothideomycetidae</taxon>
        <taxon>Capnodiales</taxon>
        <taxon>Piedraiaceae</taxon>
        <taxon>Piedraia</taxon>
    </lineage>
</organism>